<accession>A0A6G7PWY2</accession>
<dbReference type="Pfam" id="PF12705">
    <property type="entry name" value="PDDEXK_1"/>
    <property type="match status" value="1"/>
</dbReference>
<sequence length="967" mass="111677">MKTVIRVIPPGGNLLQHLAREILDGYPSGRRHLVTVVFPSRRAGLFFREYLKRLNGAGPLDLPRIYAVRDLFLELSARLEPRRLLPPLDQAWILWDICRQRRPFFRLAETFDRFLPWGLRLAEVFEELDRELVEARNLLYPPEDLPAEARTLLEHLGDIKALYEKRLDQEGLSTEARALRLLAERSRELSFPAGPLYLAGFFALTRAEEKLFSYWLSQGAKLYWEDNPAELQPILRRQLKTFRASLEVIEFPEKASPRVTFHEAPDLHHELAALEELIPSQISNPEEVVIILGSLGGLIPLLHSLPEALPVNITLGYPLHRTALGTLLRLLVALQERRHKGRYHVPDYLRLLKHPYIKSLSFAGKKMWSLFHLLEQQLRYRGSLYLALKDIESLFSLQGDVDLSWEDFEPTEAAEAVARFHQWIISPWEAIETTRDLARVVRETIVWTTQRVDLARSPSEPLSRGPEVFWASRPEELLERAFVAGVERELLPLLESAFFAREPLRPKTLFRLLKEVLLHLRAPFEGHPLKGLQVMGLLESRLLCFEKVIVLDANEGDLPSAGEINPLLPEAVRPALGLPPRQREEEIEAYHFRRLIQAAKEAHLFYQSAVSAASFLGKKVRSRFVEQLLWEQEKAAGQMLTAKIRTSPLNLEPAALRRPEFQGKGRAEKEAVEALFNREAVSATMLNTYLTCPVKFYFRYVVGLAPGQEVAQYDATEMGNLIHQALENYFSSFKGRLYQPQKDNNPQELKSIFRKLFENSSLAQRLGAERRFFVLETALFRLQRYLEFLKRKGPFEILDVEKTLDRKIHGYRFTGRLDRLDRCQDQLVVVDYKTGAYLPAITQQAKEQLLVFSPPRSLEAAGWRQLRQCLPDIQLFLYLYLCDDLERDKNAVFIHLAAGREDNLEQPLFRERDFSIGLAHRLMKEAFPRALIYLLEHILEAPAFYATEEAEYCRFCDFRLACLCARV</sequence>
<proteinExistence type="predicted"/>
<gene>
    <name evidence="1" type="ORF">G4V39_06630</name>
</gene>
<organism evidence="1 2">
    <name type="scientific">Thermosulfuriphilus ammonigenes</name>
    <dbReference type="NCBI Taxonomy" id="1936021"/>
    <lineage>
        <taxon>Bacteria</taxon>
        <taxon>Pseudomonadati</taxon>
        <taxon>Thermodesulfobacteriota</taxon>
        <taxon>Thermodesulfobacteria</taxon>
        <taxon>Thermodesulfobacteriales</taxon>
        <taxon>Thermodesulfobacteriaceae</taxon>
        <taxon>Thermosulfuriphilus</taxon>
    </lineage>
</organism>
<keyword evidence="2" id="KW-1185">Reference proteome</keyword>
<dbReference type="KEGG" id="tav:G4V39_06630"/>
<dbReference type="AlphaFoldDB" id="A0A6G7PWY2"/>
<dbReference type="Proteomes" id="UP000502179">
    <property type="component" value="Chromosome"/>
</dbReference>
<dbReference type="EMBL" id="CP048877">
    <property type="protein sequence ID" value="QIJ71958.1"/>
    <property type="molecule type" value="Genomic_DNA"/>
</dbReference>
<protein>
    <submittedName>
        <fullName evidence="1">Uncharacterized protein</fullName>
    </submittedName>
</protein>
<reference evidence="1 2" key="1">
    <citation type="submission" date="2020-02" db="EMBL/GenBank/DDBJ databases">
        <title>Genome analysis of Thermosulfuriphilus ammonigenes ST65T, an anaerobic thermophilic chemolithoautotrophic bacterium isolated from a deep-sea hydrothermal vent.</title>
        <authorList>
            <person name="Slobodkina G."/>
            <person name="Allioux M."/>
            <person name="Merkel A."/>
            <person name="Alain K."/>
            <person name="Jebbar M."/>
            <person name="Slobodkin A."/>
        </authorList>
    </citation>
    <scope>NUCLEOTIDE SEQUENCE [LARGE SCALE GENOMIC DNA]</scope>
    <source>
        <strain evidence="1 2">ST65</strain>
    </source>
</reference>
<evidence type="ECO:0000313" key="2">
    <source>
        <dbReference type="Proteomes" id="UP000502179"/>
    </source>
</evidence>
<dbReference type="Gene3D" id="3.90.320.10">
    <property type="match status" value="1"/>
</dbReference>
<evidence type="ECO:0000313" key="1">
    <source>
        <dbReference type="EMBL" id="QIJ71958.1"/>
    </source>
</evidence>
<dbReference type="InterPro" id="IPR027417">
    <property type="entry name" value="P-loop_NTPase"/>
</dbReference>
<dbReference type="SUPFAM" id="SSF52540">
    <property type="entry name" value="P-loop containing nucleoside triphosphate hydrolases"/>
    <property type="match status" value="1"/>
</dbReference>
<dbReference type="RefSeq" id="WP_166032175.1">
    <property type="nucleotide sequence ID" value="NZ_CP048877.1"/>
</dbReference>
<name>A0A6G7PWY2_9BACT</name>
<dbReference type="InterPro" id="IPR011604">
    <property type="entry name" value="PDDEXK-like_dom_sf"/>
</dbReference>
<dbReference type="InterPro" id="IPR038726">
    <property type="entry name" value="PDDEXK_AddAB-type"/>
</dbReference>